<dbReference type="AlphaFoldDB" id="A0A6I8N295"/>
<feature type="compositionally biased region" description="Pro residues" evidence="1">
    <location>
        <begin position="493"/>
        <end position="507"/>
    </location>
</feature>
<accession>A0A6I8N295</accession>
<dbReference type="Bgee" id="ENSOANG00000050958">
    <property type="expression patterns" value="Expressed in heart and 7 other cell types or tissues"/>
</dbReference>
<feature type="compositionally biased region" description="Basic residues" evidence="1">
    <location>
        <begin position="328"/>
        <end position="341"/>
    </location>
</feature>
<feature type="compositionally biased region" description="Low complexity" evidence="1">
    <location>
        <begin position="276"/>
        <end position="296"/>
    </location>
</feature>
<sequence length="519" mass="55187">MAAGPGAMEGDWLFDSLRLYKDLHAFELQGPTRAIEWTGDKSICVAGCEHQKKNEILQLLLPPKLCAQEKQGLCPDRDFRVERGGFSGRPVYNLKRIPDSRLLVTSGPPGGALQVWEMAEDSGECVCISAPRPELPPGGWARWGREGGCYRGPSDPAAAAFLPRGVAGGAGGPEPSVVRCGLGAGRLGWARVLRAAFLEEAPLMGSRCPPPRCHPSREHRRHRGGRRGPVAQDRRHRRPGPRGGPRGQTQRRAGHRGGVAGRRLQGRAERRRRSEQSPGPGRGHLPPLLCVGEARPAGPPPGPGDPGEPGTRPRARRGALVRWGPRPGRGRRGRPGPRRRQPLLGRAAADHRPAEPAAARVAGPPPGDRRARRGRGAAAGDLGSGSGRLPGCFRARWHRRSLRHHGRPRGRSGAAVRAQGSPLHGPRRPRGDPAAGHCPHLAPLAPQNAAVGGRRRLPARVGLDGPSGRRLTWPPAPGGREEGAGPAPREGGRPPPATWGPPTPEPRSPISVPCLGPGT</sequence>
<protein>
    <recommendedName>
        <fullName evidence="4">WD repeat domain 73</fullName>
    </recommendedName>
</protein>
<feature type="compositionally biased region" description="Basic and acidic residues" evidence="1">
    <location>
        <begin position="266"/>
        <end position="275"/>
    </location>
</feature>
<dbReference type="GO" id="GO:0031122">
    <property type="term" value="P:cytoplasmic microtubule organization"/>
    <property type="evidence" value="ECO:0000318"/>
    <property type="project" value="GO_Central"/>
</dbReference>
<feature type="compositionally biased region" description="Basic residues" evidence="1">
    <location>
        <begin position="217"/>
        <end position="226"/>
    </location>
</feature>
<feature type="compositionally biased region" description="Pro residues" evidence="1">
    <location>
        <begin position="297"/>
        <end position="306"/>
    </location>
</feature>
<name>A0A6I8N295_ORNAN</name>
<evidence type="ECO:0000313" key="3">
    <source>
        <dbReference type="Proteomes" id="UP000002279"/>
    </source>
</evidence>
<evidence type="ECO:0000313" key="2">
    <source>
        <dbReference type="Ensembl" id="ENSOANP00000035111.1"/>
    </source>
</evidence>
<feature type="region of interest" description="Disordered" evidence="1">
    <location>
        <begin position="204"/>
        <end position="519"/>
    </location>
</feature>
<reference evidence="2" key="1">
    <citation type="submission" date="2025-08" db="UniProtKB">
        <authorList>
            <consortium name="Ensembl"/>
        </authorList>
    </citation>
    <scope>IDENTIFICATION</scope>
    <source>
        <strain evidence="2">Glennie</strain>
    </source>
</reference>
<organism evidence="2 3">
    <name type="scientific">Ornithorhynchus anatinus</name>
    <name type="common">Duckbill platypus</name>
    <dbReference type="NCBI Taxonomy" id="9258"/>
    <lineage>
        <taxon>Eukaryota</taxon>
        <taxon>Metazoa</taxon>
        <taxon>Chordata</taxon>
        <taxon>Craniata</taxon>
        <taxon>Vertebrata</taxon>
        <taxon>Euteleostomi</taxon>
        <taxon>Mammalia</taxon>
        <taxon>Monotremata</taxon>
        <taxon>Ornithorhynchidae</taxon>
        <taxon>Ornithorhynchus</taxon>
    </lineage>
</organism>
<gene>
    <name evidence="2" type="primary">WDR73</name>
</gene>
<dbReference type="OMA" id="RREMPHE"/>
<dbReference type="Ensembl" id="ENSOANT00000057816.1">
    <property type="protein sequence ID" value="ENSOANP00000035111.1"/>
    <property type="gene ID" value="ENSOANG00000050958.1"/>
</dbReference>
<dbReference type="InterPro" id="IPR042795">
    <property type="entry name" value="Wdr73"/>
</dbReference>
<dbReference type="PANTHER" id="PTHR46947:SF1">
    <property type="entry name" value="WD REPEAT-CONTAINING PROTEIN 73"/>
    <property type="match status" value="1"/>
</dbReference>
<feature type="compositionally biased region" description="Basic residues" evidence="1">
    <location>
        <begin position="395"/>
        <end position="410"/>
    </location>
</feature>
<dbReference type="Proteomes" id="UP000002279">
    <property type="component" value="Unplaced"/>
</dbReference>
<evidence type="ECO:0008006" key="4">
    <source>
        <dbReference type="Google" id="ProtNLM"/>
    </source>
</evidence>
<dbReference type="InParanoid" id="A0A6I8N295"/>
<reference evidence="2" key="2">
    <citation type="submission" date="2025-09" db="UniProtKB">
        <authorList>
            <consortium name="Ensembl"/>
        </authorList>
    </citation>
    <scope>IDENTIFICATION</scope>
    <source>
        <strain evidence="2">Glennie</strain>
    </source>
</reference>
<dbReference type="PANTHER" id="PTHR46947">
    <property type="entry name" value="WD REPEAT-CONTAINING PROTEIN 73"/>
    <property type="match status" value="1"/>
</dbReference>
<evidence type="ECO:0000256" key="1">
    <source>
        <dbReference type="SAM" id="MobiDB-lite"/>
    </source>
</evidence>
<keyword evidence="3" id="KW-1185">Reference proteome</keyword>
<proteinExistence type="predicted"/>